<evidence type="ECO:0000259" key="10">
    <source>
        <dbReference type="Pfam" id="PF25019"/>
    </source>
</evidence>
<keyword evidence="4" id="KW-0547">Nucleotide-binding</keyword>
<evidence type="ECO:0000256" key="5">
    <source>
        <dbReference type="ARBA" id="ARBA00022821"/>
    </source>
</evidence>
<name>A0A8J5C659_ZINOF</name>
<organism evidence="11 12">
    <name type="scientific">Zingiber officinale</name>
    <name type="common">Ginger</name>
    <name type="synonym">Amomum zingiber</name>
    <dbReference type="NCBI Taxonomy" id="94328"/>
    <lineage>
        <taxon>Eukaryota</taxon>
        <taxon>Viridiplantae</taxon>
        <taxon>Streptophyta</taxon>
        <taxon>Embryophyta</taxon>
        <taxon>Tracheophyta</taxon>
        <taxon>Spermatophyta</taxon>
        <taxon>Magnoliopsida</taxon>
        <taxon>Liliopsida</taxon>
        <taxon>Zingiberales</taxon>
        <taxon>Zingiberaceae</taxon>
        <taxon>Zingiber</taxon>
    </lineage>
</organism>
<dbReference type="InterPro" id="IPR038005">
    <property type="entry name" value="RX-like_CC"/>
</dbReference>
<feature type="domain" description="NB-ARC" evidence="7">
    <location>
        <begin position="188"/>
        <end position="360"/>
    </location>
</feature>
<comment type="similarity">
    <text evidence="1">Belongs to the disease resistance NB-LRR family.</text>
</comment>
<evidence type="ECO:0000259" key="7">
    <source>
        <dbReference type="Pfam" id="PF00931"/>
    </source>
</evidence>
<evidence type="ECO:0000259" key="9">
    <source>
        <dbReference type="Pfam" id="PF23559"/>
    </source>
</evidence>
<dbReference type="GO" id="GO:0043531">
    <property type="term" value="F:ADP binding"/>
    <property type="evidence" value="ECO:0007669"/>
    <property type="project" value="InterPro"/>
</dbReference>
<dbReference type="CDD" id="cd14798">
    <property type="entry name" value="RX-CC_like"/>
    <property type="match status" value="1"/>
</dbReference>
<dbReference type="InterPro" id="IPR056789">
    <property type="entry name" value="LRR_R13L1-DRL21"/>
</dbReference>
<gene>
    <name evidence="11" type="ORF">ZIOFF_073556</name>
</gene>
<feature type="domain" description="R13L1/DRL21-like LRR repeat region" evidence="10">
    <location>
        <begin position="700"/>
        <end position="851"/>
    </location>
</feature>
<dbReference type="Pfam" id="PF23559">
    <property type="entry name" value="WHD_DRP"/>
    <property type="match status" value="1"/>
</dbReference>
<evidence type="ECO:0000256" key="4">
    <source>
        <dbReference type="ARBA" id="ARBA00022741"/>
    </source>
</evidence>
<evidence type="ECO:0000256" key="1">
    <source>
        <dbReference type="ARBA" id="ARBA00008894"/>
    </source>
</evidence>
<comment type="caution">
    <text evidence="11">The sequence shown here is derived from an EMBL/GenBank/DDBJ whole genome shotgun (WGS) entry which is preliminary data.</text>
</comment>
<dbReference type="InterPro" id="IPR002182">
    <property type="entry name" value="NB-ARC"/>
</dbReference>
<dbReference type="Pfam" id="PF25019">
    <property type="entry name" value="LRR_R13L1-DRL21"/>
    <property type="match status" value="1"/>
</dbReference>
<dbReference type="EMBL" id="JACMSC010000022">
    <property type="protein sequence ID" value="KAG6468862.1"/>
    <property type="molecule type" value="Genomic_DNA"/>
</dbReference>
<keyword evidence="5" id="KW-0611">Plant defense</keyword>
<dbReference type="PANTHER" id="PTHR36766:SF70">
    <property type="entry name" value="DISEASE RESISTANCE PROTEIN RGA4"/>
    <property type="match status" value="1"/>
</dbReference>
<keyword evidence="12" id="KW-1185">Reference proteome</keyword>
<evidence type="ECO:0000259" key="8">
    <source>
        <dbReference type="Pfam" id="PF18052"/>
    </source>
</evidence>
<dbReference type="GO" id="GO:0006952">
    <property type="term" value="P:defense response"/>
    <property type="evidence" value="ECO:0007669"/>
    <property type="project" value="UniProtKB-KW"/>
</dbReference>
<evidence type="ECO:0000256" key="2">
    <source>
        <dbReference type="ARBA" id="ARBA00022614"/>
    </source>
</evidence>
<dbReference type="OrthoDB" id="2973320at2759"/>
<keyword evidence="2" id="KW-0433">Leucine-rich repeat</keyword>
<reference evidence="11 12" key="1">
    <citation type="submission" date="2020-08" db="EMBL/GenBank/DDBJ databases">
        <title>Plant Genome Project.</title>
        <authorList>
            <person name="Zhang R.-G."/>
        </authorList>
    </citation>
    <scope>NUCLEOTIDE SEQUENCE [LARGE SCALE GENOMIC DNA]</scope>
    <source>
        <tissue evidence="11">Rhizome</tissue>
    </source>
</reference>
<evidence type="ECO:0000256" key="6">
    <source>
        <dbReference type="ARBA" id="ARBA00022840"/>
    </source>
</evidence>
<evidence type="ECO:0000313" key="12">
    <source>
        <dbReference type="Proteomes" id="UP000734854"/>
    </source>
</evidence>
<dbReference type="InterPro" id="IPR041118">
    <property type="entry name" value="Rx_N"/>
</dbReference>
<evidence type="ECO:0000313" key="11">
    <source>
        <dbReference type="EMBL" id="KAG6468862.1"/>
    </source>
</evidence>
<dbReference type="AlphaFoldDB" id="A0A8J5C659"/>
<evidence type="ECO:0000256" key="3">
    <source>
        <dbReference type="ARBA" id="ARBA00022737"/>
    </source>
</evidence>
<sequence length="933" mass="106758">MHRIKEILEESGSNILTELGSKTILYIATVVYNQASLIRGLEDAVDKLRRSHKRIQCFLNDAESLDIVQEVVRGWVCEMKTSAFAAENLIDEFQTLAYVIEHAKEAPSRKRKLPVPSFGSVKNLFKRRKIAMDIVEIDNKRDEIHESWRNLRLRPSDGQRRSDGSNEMDSVPTVATFDKSRIVGRNKEYQSVVDHLKADSVSNLRVVVIYGLAGIGKTTLAQLIFKHFSEAISYTNFEMMIWVSLTKVYDVLEATKEIIKEITGENCSSQNFSHLQNSLKELVKDKKFLLVLDNFCMKESMFSWERLSIPLMEGATGSRVLITAQNSGVPRGMINCHLVQLQGLQKDDSWKLFSDIAFPQANRDIYQKLKDIGESIVDICQGSPLAIISLGEVLKLEANVDNWQAICNEILRLENNSICPILRSFMTSYHQLNYESKQCFAFCSIFQNSYEFDKDELVRMWTAQDWVQRMSEAKGSMLFNNLQSLSFFECSTESSSSKYTCKYTMPKLIRRLACSLFKNELLVMEDNELNPPSGQFRYASIFHKKDEILFEKLYNQVSLRVLKLINESGAGVGRIPNDLFNKLKNLWLLDLSNSGIEELPDSVGKLIHLRYLGLARTNVRKLPESIENLYNLQTLELKFCYNLSSLPQGTSNLVNLKHLILHLDWERIRDLSFMPPGINYMTSLKTLSRFTVTKEDGCNLRELKDLDLHGELCICKLENITNASDAKKANLRAKGHIDKLMLRWSDDTSSVQQGTNTWKKVVKQMLRWSDDTSSAQQGTSTWKEVADELRPHEYLRCLWIMNYPGSEFPNWLADTSFSSIEMVRLSCSKECESLPPLGLLPKLKHLHIEGMKKLRNLENMKGFPSLKTLTIKDMPVLETFCEFVDDEFPNLIEIVIHRCPNLPDTSRLNIPGWIDVSRIDAPSTDNGNGNDRS</sequence>
<dbReference type="Pfam" id="PF00931">
    <property type="entry name" value="NB-ARC"/>
    <property type="match status" value="1"/>
</dbReference>
<dbReference type="GO" id="GO:0005524">
    <property type="term" value="F:ATP binding"/>
    <property type="evidence" value="ECO:0007669"/>
    <property type="project" value="UniProtKB-KW"/>
</dbReference>
<dbReference type="PANTHER" id="PTHR36766">
    <property type="entry name" value="PLANT BROAD-SPECTRUM MILDEW RESISTANCE PROTEIN RPW8"/>
    <property type="match status" value="1"/>
</dbReference>
<accession>A0A8J5C659</accession>
<feature type="domain" description="Disease resistance N-terminal" evidence="8">
    <location>
        <begin position="27"/>
        <end position="97"/>
    </location>
</feature>
<keyword evidence="3" id="KW-0677">Repeat</keyword>
<protein>
    <submittedName>
        <fullName evidence="11">Uncharacterized protein</fullName>
    </submittedName>
</protein>
<keyword evidence="6" id="KW-0067">ATP-binding</keyword>
<feature type="domain" description="Disease resistance protein winged helix" evidence="9">
    <location>
        <begin position="445"/>
        <end position="513"/>
    </location>
</feature>
<dbReference type="Pfam" id="PF18052">
    <property type="entry name" value="Rx_N"/>
    <property type="match status" value="1"/>
</dbReference>
<dbReference type="Proteomes" id="UP000734854">
    <property type="component" value="Unassembled WGS sequence"/>
</dbReference>
<proteinExistence type="inferred from homology"/>
<dbReference type="InterPro" id="IPR058922">
    <property type="entry name" value="WHD_DRP"/>
</dbReference>